<evidence type="ECO:0000313" key="2">
    <source>
        <dbReference type="EMBL" id="MFC5387710.1"/>
    </source>
</evidence>
<dbReference type="Proteomes" id="UP001596016">
    <property type="component" value="Unassembled WGS sequence"/>
</dbReference>
<evidence type="ECO:0000256" key="1">
    <source>
        <dbReference type="SAM" id="MobiDB-lite"/>
    </source>
</evidence>
<accession>A0ABW0H151</accession>
<sequence length="143" mass="16423">MSEFLELVNRHTDPHHTDLHHTGNTAEETATHSAAIVARLADMLRQAQLECMCETQLQETLTHFAALEQRRATDTHFLNARDRREQIETMLYFLNDLDELGPAEQDRSVYADIALLFEDIARAAHEGAYSMWQLAQRTTRETA</sequence>
<gene>
    <name evidence="2" type="ORF">ACFPLB_17255</name>
</gene>
<name>A0ABW0H151_9HYPH</name>
<dbReference type="RefSeq" id="WP_378231982.1">
    <property type="nucleotide sequence ID" value="NZ_JBHSLL010000062.1"/>
</dbReference>
<protein>
    <submittedName>
        <fullName evidence="2">Uncharacterized protein</fullName>
    </submittedName>
</protein>
<dbReference type="EMBL" id="JBHSLL010000062">
    <property type="protein sequence ID" value="MFC5387710.1"/>
    <property type="molecule type" value="Genomic_DNA"/>
</dbReference>
<feature type="region of interest" description="Disordered" evidence="1">
    <location>
        <begin position="7"/>
        <end position="27"/>
    </location>
</feature>
<feature type="compositionally biased region" description="Basic and acidic residues" evidence="1">
    <location>
        <begin position="8"/>
        <end position="21"/>
    </location>
</feature>
<organism evidence="2 3">
    <name type="scientific">Aquamicrobium segne</name>
    <dbReference type="NCBI Taxonomy" id="469547"/>
    <lineage>
        <taxon>Bacteria</taxon>
        <taxon>Pseudomonadati</taxon>
        <taxon>Pseudomonadota</taxon>
        <taxon>Alphaproteobacteria</taxon>
        <taxon>Hyphomicrobiales</taxon>
        <taxon>Phyllobacteriaceae</taxon>
        <taxon>Aquamicrobium</taxon>
    </lineage>
</organism>
<comment type="caution">
    <text evidence="2">The sequence shown here is derived from an EMBL/GenBank/DDBJ whole genome shotgun (WGS) entry which is preliminary data.</text>
</comment>
<reference evidence="3" key="1">
    <citation type="journal article" date="2019" name="Int. J. Syst. Evol. Microbiol.">
        <title>The Global Catalogue of Microorganisms (GCM) 10K type strain sequencing project: providing services to taxonomists for standard genome sequencing and annotation.</title>
        <authorList>
            <consortium name="The Broad Institute Genomics Platform"/>
            <consortium name="The Broad Institute Genome Sequencing Center for Infectious Disease"/>
            <person name="Wu L."/>
            <person name="Ma J."/>
        </authorList>
    </citation>
    <scope>NUCLEOTIDE SEQUENCE [LARGE SCALE GENOMIC DNA]</scope>
    <source>
        <strain evidence="3">CGMCC 4.1415</strain>
    </source>
</reference>
<keyword evidence="3" id="KW-1185">Reference proteome</keyword>
<evidence type="ECO:0000313" key="3">
    <source>
        <dbReference type="Proteomes" id="UP001596016"/>
    </source>
</evidence>
<proteinExistence type="predicted"/>